<evidence type="ECO:0000313" key="2">
    <source>
        <dbReference type="EMBL" id="MED6220979.1"/>
    </source>
</evidence>
<comment type="caution">
    <text evidence="2">The sequence shown here is derived from an EMBL/GenBank/DDBJ whole genome shotgun (WGS) entry which is preliminary data.</text>
</comment>
<dbReference type="Proteomes" id="UP001341840">
    <property type="component" value="Unassembled WGS sequence"/>
</dbReference>
<protein>
    <submittedName>
        <fullName evidence="2">Uncharacterized protein</fullName>
    </submittedName>
</protein>
<feature type="compositionally biased region" description="Basic and acidic residues" evidence="1">
    <location>
        <begin position="135"/>
        <end position="147"/>
    </location>
</feature>
<accession>A0ABU6ZG83</accession>
<feature type="compositionally biased region" description="Basic and acidic residues" evidence="1">
    <location>
        <begin position="29"/>
        <end position="40"/>
    </location>
</feature>
<gene>
    <name evidence="2" type="ORF">PIB30_049974</name>
</gene>
<evidence type="ECO:0000256" key="1">
    <source>
        <dbReference type="SAM" id="MobiDB-lite"/>
    </source>
</evidence>
<organism evidence="2 3">
    <name type="scientific">Stylosanthes scabra</name>
    <dbReference type="NCBI Taxonomy" id="79078"/>
    <lineage>
        <taxon>Eukaryota</taxon>
        <taxon>Viridiplantae</taxon>
        <taxon>Streptophyta</taxon>
        <taxon>Embryophyta</taxon>
        <taxon>Tracheophyta</taxon>
        <taxon>Spermatophyta</taxon>
        <taxon>Magnoliopsida</taxon>
        <taxon>eudicotyledons</taxon>
        <taxon>Gunneridae</taxon>
        <taxon>Pentapetalae</taxon>
        <taxon>rosids</taxon>
        <taxon>fabids</taxon>
        <taxon>Fabales</taxon>
        <taxon>Fabaceae</taxon>
        <taxon>Papilionoideae</taxon>
        <taxon>50 kb inversion clade</taxon>
        <taxon>dalbergioids sensu lato</taxon>
        <taxon>Dalbergieae</taxon>
        <taxon>Pterocarpus clade</taxon>
        <taxon>Stylosanthes</taxon>
    </lineage>
</organism>
<reference evidence="2 3" key="1">
    <citation type="journal article" date="2023" name="Plants (Basel)">
        <title>Bridging the Gap: Combining Genomics and Transcriptomics Approaches to Understand Stylosanthes scabra, an Orphan Legume from the Brazilian Caatinga.</title>
        <authorList>
            <person name="Ferreira-Neto J.R.C."/>
            <person name="da Silva M.D."/>
            <person name="Binneck E."/>
            <person name="de Melo N.F."/>
            <person name="da Silva R.H."/>
            <person name="de Melo A.L.T.M."/>
            <person name="Pandolfi V."/>
            <person name="Bustamante F.O."/>
            <person name="Brasileiro-Vidal A.C."/>
            <person name="Benko-Iseppon A.M."/>
        </authorList>
    </citation>
    <scope>NUCLEOTIDE SEQUENCE [LARGE SCALE GENOMIC DNA]</scope>
    <source>
        <tissue evidence="2">Leaves</tissue>
    </source>
</reference>
<keyword evidence="3" id="KW-1185">Reference proteome</keyword>
<feature type="compositionally biased region" description="Basic and acidic residues" evidence="1">
    <location>
        <begin position="68"/>
        <end position="91"/>
    </location>
</feature>
<evidence type="ECO:0000313" key="3">
    <source>
        <dbReference type="Proteomes" id="UP001341840"/>
    </source>
</evidence>
<sequence length="184" mass="20437">MKPPKRVASKETASTTAMRGGYVRGGHSRAYEPTRNRDADSDQGTRTGKKVRKEAEGEGFAGGTSMVPREEEWMVEGGNERNETESDDSRKLRNFSEAVKGGKKPVSDMEAEEPPASMNKSQGSEGDPGGPFQYNHREGEEMKKQSPEIRVEKVNGVFNFAPNEAAIKRLRHPWWDTLIVKLLG</sequence>
<dbReference type="EMBL" id="JASCZI010272200">
    <property type="protein sequence ID" value="MED6220979.1"/>
    <property type="molecule type" value="Genomic_DNA"/>
</dbReference>
<proteinExistence type="predicted"/>
<feature type="region of interest" description="Disordered" evidence="1">
    <location>
        <begin position="1"/>
        <end position="147"/>
    </location>
</feature>
<name>A0ABU6ZG83_9FABA</name>